<feature type="compositionally biased region" description="Basic and acidic residues" evidence="1">
    <location>
        <begin position="45"/>
        <end position="56"/>
    </location>
</feature>
<dbReference type="RefSeq" id="YP_009031592.1">
    <property type="nucleotide sequence ID" value="NC_024138.1"/>
</dbReference>
<accession>A0A023ZWG8</accession>
<evidence type="ECO:0000313" key="3">
    <source>
        <dbReference type="Proteomes" id="UP000024435"/>
    </source>
</evidence>
<evidence type="ECO:0000313" key="2">
    <source>
        <dbReference type="EMBL" id="AHY84156.1"/>
    </source>
</evidence>
<gene>
    <name evidence="2" type="primary">82</name>
    <name evidence="2" type="ORF">PBI_MOSMORIS_82</name>
</gene>
<keyword evidence="3" id="KW-1185">Reference proteome</keyword>
<dbReference type="GeneID" id="19487520"/>
<proteinExistence type="predicted"/>
<dbReference type="EMBL" id="KJ538721">
    <property type="protein sequence ID" value="AHY84156.1"/>
    <property type="molecule type" value="Genomic_DNA"/>
</dbReference>
<dbReference type="Proteomes" id="UP000024435">
    <property type="component" value="Segment"/>
</dbReference>
<organism evidence="2 3">
    <name type="scientific">Mycobacterium phage MosMoris</name>
    <dbReference type="NCBI Taxonomy" id="1471542"/>
    <lineage>
        <taxon>Viruses</taxon>
        <taxon>Duplodnaviria</taxon>
        <taxon>Heunggongvirae</taxon>
        <taxon>Uroviricota</taxon>
        <taxon>Caudoviricetes</taxon>
        <taxon>Marvinvirus</taxon>
        <taxon>Marvinvirus mosmoris</taxon>
    </lineage>
</organism>
<protein>
    <submittedName>
        <fullName evidence="2">Uncharacterized protein</fullName>
    </submittedName>
</protein>
<dbReference type="KEGG" id="vg:19487520"/>
<evidence type="ECO:0000256" key="1">
    <source>
        <dbReference type="SAM" id="MobiDB-lite"/>
    </source>
</evidence>
<feature type="region of interest" description="Disordered" evidence="1">
    <location>
        <begin position="1"/>
        <end position="56"/>
    </location>
</feature>
<name>A0A023ZWG8_9CAUD</name>
<sequence>MPKHNRRENWRQTPTEESTVEPPTVVEPDDETQVGGIYIPSDGMSDAHHESSDEVE</sequence>
<reference evidence="2 3" key="1">
    <citation type="submission" date="2014-03" db="EMBL/GenBank/DDBJ databases">
        <authorList>
            <person name="Bragg J."/>
            <person name="Dehn A."/>
            <person name="Hefner M."/>
            <person name="McHugh D."/>
            <person name="Petersen P."/>
            <person name="Zeba F."/>
            <person name="Zegers G.P."/>
            <person name="Page S.T."/>
            <person name="Bradley K.W."/>
            <person name="Clarke D.Q."/>
            <person name="Lewis M.F."/>
            <person name="Barker L.P."/>
            <person name="Bailey C."/>
            <person name="Asai D.J."/>
            <person name="Garber M.L."/>
            <person name="Bowman C.A."/>
            <person name="Russell D.A."/>
            <person name="Pope W.H."/>
            <person name="Jacobs-Sera D."/>
            <person name="Hendrix R.W."/>
            <person name="Hatfull G.F."/>
        </authorList>
    </citation>
    <scope>NUCLEOTIDE SEQUENCE [LARGE SCALE GENOMIC DNA]</scope>
</reference>
<feature type="compositionally biased region" description="Low complexity" evidence="1">
    <location>
        <begin position="13"/>
        <end position="26"/>
    </location>
</feature>